<feature type="transmembrane region" description="Helical" evidence="7">
    <location>
        <begin position="304"/>
        <end position="326"/>
    </location>
</feature>
<feature type="transmembrane region" description="Helical" evidence="7">
    <location>
        <begin position="195"/>
        <end position="214"/>
    </location>
</feature>
<dbReference type="GO" id="GO:0016682">
    <property type="term" value="F:oxidoreductase activity, acting on diphenols and related substances as donors, oxygen as acceptor"/>
    <property type="evidence" value="ECO:0007669"/>
    <property type="project" value="TreeGrafter"/>
</dbReference>
<keyword evidence="4 7" id="KW-0812">Transmembrane</keyword>
<dbReference type="PANTHER" id="PTHR43141">
    <property type="entry name" value="CYTOCHROME BD2 SUBUNIT II"/>
    <property type="match status" value="1"/>
</dbReference>
<keyword evidence="3" id="KW-1003">Cell membrane</keyword>
<evidence type="ECO:0000256" key="7">
    <source>
        <dbReference type="SAM" id="Phobius"/>
    </source>
</evidence>
<evidence type="ECO:0000256" key="5">
    <source>
        <dbReference type="ARBA" id="ARBA00022989"/>
    </source>
</evidence>
<feature type="transmembrane region" description="Helical" evidence="7">
    <location>
        <begin position="262"/>
        <end position="284"/>
    </location>
</feature>
<feature type="transmembrane region" description="Helical" evidence="7">
    <location>
        <begin position="120"/>
        <end position="141"/>
    </location>
</feature>
<dbReference type="PANTHER" id="PTHR43141:SF4">
    <property type="entry name" value="CYTOCHROME BD2 SUBUNIT II"/>
    <property type="match status" value="1"/>
</dbReference>
<evidence type="ECO:0000313" key="8">
    <source>
        <dbReference type="EMBL" id="RBP16193.1"/>
    </source>
</evidence>
<dbReference type="NCBIfam" id="TIGR00203">
    <property type="entry name" value="cydB"/>
    <property type="match status" value="1"/>
</dbReference>
<evidence type="ECO:0000256" key="2">
    <source>
        <dbReference type="ARBA" id="ARBA00007543"/>
    </source>
</evidence>
<keyword evidence="5 7" id="KW-1133">Transmembrane helix</keyword>
<sequence>MSALVLDLVPIWTAVLAVGVFLYVLLDGFDLGVGILYGFAPDLRSRNLAMNSIAPVWDGNETWLILGGVALMAAFPLAFAIILPALYFPIILMLLALVFRGVAFEFRFRDAEHRGFWDHAFCWGSALATFAQGVVLGAFVQGFAVDGRHFSGGSFDCFTPFSLLTGVALMFGYALLGAGWLVLKTTGPLQDMARRLGRYAFVGVLIAVVAVSVWTPTMDPHILARWFTWPNMAYLAPVPVVTALVALAEWRALNDRSEAAPFLWAVVLFAMSYLGLAISLFPMIVPYKYTIWQAASSESTQAFLLVGVLILLPVVLLYTAWSYWVFRGKVRADIGYH</sequence>
<name>A0A366FNB8_9HYPH</name>
<evidence type="ECO:0000256" key="4">
    <source>
        <dbReference type="ARBA" id="ARBA00022692"/>
    </source>
</evidence>
<dbReference type="GO" id="GO:0019646">
    <property type="term" value="P:aerobic electron transport chain"/>
    <property type="evidence" value="ECO:0007669"/>
    <property type="project" value="TreeGrafter"/>
</dbReference>
<organism evidence="8 9">
    <name type="scientific">Roseiarcus fermentans</name>
    <dbReference type="NCBI Taxonomy" id="1473586"/>
    <lineage>
        <taxon>Bacteria</taxon>
        <taxon>Pseudomonadati</taxon>
        <taxon>Pseudomonadota</taxon>
        <taxon>Alphaproteobacteria</taxon>
        <taxon>Hyphomicrobiales</taxon>
        <taxon>Roseiarcaceae</taxon>
        <taxon>Roseiarcus</taxon>
    </lineage>
</organism>
<comment type="caution">
    <text evidence="8">The sequence shown here is derived from an EMBL/GenBank/DDBJ whole genome shotgun (WGS) entry which is preliminary data.</text>
</comment>
<dbReference type="Proteomes" id="UP000253529">
    <property type="component" value="Unassembled WGS sequence"/>
</dbReference>
<dbReference type="GO" id="GO:0009055">
    <property type="term" value="F:electron transfer activity"/>
    <property type="evidence" value="ECO:0007669"/>
    <property type="project" value="TreeGrafter"/>
</dbReference>
<feature type="transmembrane region" description="Helical" evidence="7">
    <location>
        <begin position="234"/>
        <end position="250"/>
    </location>
</feature>
<dbReference type="AlphaFoldDB" id="A0A366FNB8"/>
<evidence type="ECO:0000256" key="6">
    <source>
        <dbReference type="ARBA" id="ARBA00023136"/>
    </source>
</evidence>
<dbReference type="Pfam" id="PF02322">
    <property type="entry name" value="Cyt_bd_oxida_II"/>
    <property type="match status" value="1"/>
</dbReference>
<dbReference type="GO" id="GO:0005886">
    <property type="term" value="C:plasma membrane"/>
    <property type="evidence" value="ECO:0007669"/>
    <property type="project" value="UniProtKB-SubCell"/>
</dbReference>
<keyword evidence="6 7" id="KW-0472">Membrane</keyword>
<evidence type="ECO:0000256" key="1">
    <source>
        <dbReference type="ARBA" id="ARBA00004651"/>
    </source>
</evidence>
<evidence type="ECO:0000256" key="3">
    <source>
        <dbReference type="ARBA" id="ARBA00022475"/>
    </source>
</evidence>
<dbReference type="RefSeq" id="WP_113888515.1">
    <property type="nucleotide sequence ID" value="NZ_QNRK01000006.1"/>
</dbReference>
<dbReference type="InterPro" id="IPR003317">
    <property type="entry name" value="Cyt-d_oxidase_su2"/>
</dbReference>
<dbReference type="EMBL" id="QNRK01000006">
    <property type="protein sequence ID" value="RBP16193.1"/>
    <property type="molecule type" value="Genomic_DNA"/>
</dbReference>
<gene>
    <name evidence="8" type="ORF">DFR50_106155</name>
</gene>
<keyword evidence="9" id="KW-1185">Reference proteome</keyword>
<evidence type="ECO:0000313" key="9">
    <source>
        <dbReference type="Proteomes" id="UP000253529"/>
    </source>
</evidence>
<accession>A0A366FNB8</accession>
<protein>
    <submittedName>
        <fullName evidence="8">Cytochrome bd-I ubiquinol oxidase subunit 2 apoprotein</fullName>
    </submittedName>
</protein>
<reference evidence="8 9" key="1">
    <citation type="submission" date="2018-06" db="EMBL/GenBank/DDBJ databases">
        <title>Genomic Encyclopedia of Type Strains, Phase IV (KMG-IV): sequencing the most valuable type-strain genomes for metagenomic binning, comparative biology and taxonomic classification.</title>
        <authorList>
            <person name="Goeker M."/>
        </authorList>
    </citation>
    <scope>NUCLEOTIDE SEQUENCE [LARGE SCALE GENOMIC DNA]</scope>
    <source>
        <strain evidence="8 9">DSM 24875</strain>
    </source>
</reference>
<comment type="similarity">
    <text evidence="2">Belongs to the cytochrome ubiquinol oxidase subunit 2 family.</text>
</comment>
<comment type="subcellular location">
    <subcellularLocation>
        <location evidence="1">Cell membrane</location>
        <topology evidence="1">Multi-pass membrane protein</topology>
    </subcellularLocation>
</comment>
<dbReference type="GO" id="GO:0070069">
    <property type="term" value="C:cytochrome complex"/>
    <property type="evidence" value="ECO:0007669"/>
    <property type="project" value="TreeGrafter"/>
</dbReference>
<feature type="transmembrane region" description="Helical" evidence="7">
    <location>
        <begin position="12"/>
        <end position="40"/>
    </location>
</feature>
<proteinExistence type="inferred from homology"/>
<feature type="transmembrane region" description="Helical" evidence="7">
    <location>
        <begin position="161"/>
        <end position="183"/>
    </location>
</feature>
<dbReference type="OrthoDB" id="9776710at2"/>
<feature type="transmembrane region" description="Helical" evidence="7">
    <location>
        <begin position="88"/>
        <end position="108"/>
    </location>
</feature>